<dbReference type="GO" id="GO:0008970">
    <property type="term" value="F:phospholipase A1 activity"/>
    <property type="evidence" value="ECO:0007669"/>
    <property type="project" value="TreeGrafter"/>
</dbReference>
<dbReference type="AlphaFoldDB" id="A0A8W8LA55"/>
<keyword evidence="7" id="KW-1185">Reference proteome</keyword>
<keyword evidence="3" id="KW-0378">Hydrolase</keyword>
<keyword evidence="2" id="KW-0808">Transferase</keyword>
<evidence type="ECO:0000256" key="3">
    <source>
        <dbReference type="ARBA" id="ARBA00022801"/>
    </source>
</evidence>
<keyword evidence="4" id="KW-0443">Lipid metabolism</keyword>
<organism evidence="6 7">
    <name type="scientific">Magallana gigas</name>
    <name type="common">Pacific oyster</name>
    <name type="synonym">Crassostrea gigas</name>
    <dbReference type="NCBI Taxonomy" id="29159"/>
    <lineage>
        <taxon>Eukaryota</taxon>
        <taxon>Metazoa</taxon>
        <taxon>Spiralia</taxon>
        <taxon>Lophotrochozoa</taxon>
        <taxon>Mollusca</taxon>
        <taxon>Bivalvia</taxon>
        <taxon>Autobranchia</taxon>
        <taxon>Pteriomorphia</taxon>
        <taxon>Ostreida</taxon>
        <taxon>Ostreoidea</taxon>
        <taxon>Ostreidae</taxon>
        <taxon>Magallana</taxon>
    </lineage>
</organism>
<comment type="similarity">
    <text evidence="1">Belongs to the H-rev107 family.</text>
</comment>
<dbReference type="GO" id="GO:0070292">
    <property type="term" value="P:N-acylphosphatidylethanolamine metabolic process"/>
    <property type="evidence" value="ECO:0007669"/>
    <property type="project" value="TreeGrafter"/>
</dbReference>
<evidence type="ECO:0000313" key="7">
    <source>
        <dbReference type="Proteomes" id="UP000005408"/>
    </source>
</evidence>
<evidence type="ECO:0000313" key="6">
    <source>
        <dbReference type="EnsemblMetazoa" id="G26631.1:cds"/>
    </source>
</evidence>
<dbReference type="InterPro" id="IPR051496">
    <property type="entry name" value="H-rev107_PLA/AT"/>
</dbReference>
<dbReference type="Gene3D" id="3.90.1720.10">
    <property type="entry name" value="endopeptidase domain like (from Nostoc punctiforme)"/>
    <property type="match status" value="1"/>
</dbReference>
<dbReference type="GO" id="GO:0005737">
    <property type="term" value="C:cytoplasm"/>
    <property type="evidence" value="ECO:0007669"/>
    <property type="project" value="TreeGrafter"/>
</dbReference>
<dbReference type="PANTHER" id="PTHR13943">
    <property type="entry name" value="HRAS-LIKE SUPPRESSOR - RELATED"/>
    <property type="match status" value="1"/>
</dbReference>
<evidence type="ECO:0000256" key="2">
    <source>
        <dbReference type="ARBA" id="ARBA00022679"/>
    </source>
</evidence>
<evidence type="ECO:0000256" key="4">
    <source>
        <dbReference type="ARBA" id="ARBA00023098"/>
    </source>
</evidence>
<dbReference type="PROSITE" id="PS51934">
    <property type="entry name" value="LRAT"/>
    <property type="match status" value="1"/>
</dbReference>
<proteinExistence type="inferred from homology"/>
<dbReference type="Proteomes" id="UP000005408">
    <property type="component" value="Unassembled WGS sequence"/>
</dbReference>
<sequence>MAAKQFDSHNRSVIRRARKGDQLEFHRGWYSHWAVYIGNEEVIHLAGDENDGLNGNINPSHAFTICGKSFNKALVKRENVWKVVLDSKVEINNNKDRKCKRPIVLCQHHVGPIYEIVEEAIMKIGDIGYNVLWQNCEHFAAYCRYGVNWSEQADNFVTAVFATGAVVALGALIKEMVIGDKKEKEKA</sequence>
<protein>
    <recommendedName>
        <fullName evidence="5">LRAT domain-containing protein</fullName>
    </recommendedName>
</protein>
<accession>A0A8W8LA55</accession>
<dbReference type="InterPro" id="IPR007053">
    <property type="entry name" value="LRAT_dom"/>
</dbReference>
<dbReference type="Pfam" id="PF04970">
    <property type="entry name" value="LRAT"/>
    <property type="match status" value="1"/>
</dbReference>
<evidence type="ECO:0000256" key="1">
    <source>
        <dbReference type="ARBA" id="ARBA00007824"/>
    </source>
</evidence>
<dbReference type="PANTHER" id="PTHR13943:SF77">
    <property type="entry name" value="LRAT DOMAIN-CONTAINING PROTEIN"/>
    <property type="match status" value="1"/>
</dbReference>
<dbReference type="GO" id="GO:0004623">
    <property type="term" value="F:phospholipase A2 activity"/>
    <property type="evidence" value="ECO:0007669"/>
    <property type="project" value="TreeGrafter"/>
</dbReference>
<dbReference type="EnsemblMetazoa" id="G26631.1">
    <property type="protein sequence ID" value="G26631.1:cds"/>
    <property type="gene ID" value="G26631"/>
</dbReference>
<feature type="domain" description="LRAT" evidence="5">
    <location>
        <begin position="22"/>
        <end position="152"/>
    </location>
</feature>
<dbReference type="GO" id="GO:0016410">
    <property type="term" value="F:N-acyltransferase activity"/>
    <property type="evidence" value="ECO:0007669"/>
    <property type="project" value="TreeGrafter"/>
</dbReference>
<reference evidence="6" key="1">
    <citation type="submission" date="2022-08" db="UniProtKB">
        <authorList>
            <consortium name="EnsemblMetazoa"/>
        </authorList>
    </citation>
    <scope>IDENTIFICATION</scope>
    <source>
        <strain evidence="6">05x7-T-G4-1.051#20</strain>
    </source>
</reference>
<evidence type="ECO:0000259" key="5">
    <source>
        <dbReference type="PROSITE" id="PS51934"/>
    </source>
</evidence>
<name>A0A8W8LA55_MAGGI</name>